<feature type="compositionally biased region" description="Polar residues" evidence="1">
    <location>
        <begin position="83"/>
        <end position="95"/>
    </location>
</feature>
<feature type="compositionally biased region" description="Basic and acidic residues" evidence="1">
    <location>
        <begin position="25"/>
        <end position="39"/>
    </location>
</feature>
<name>A0AAD4NAS1_9BILA</name>
<gene>
    <name evidence="2" type="ORF">DdX_06628</name>
</gene>
<sequence>MLFGCCRRRRPSKLSKDGAILSANKSREKSKDRALDSVKEKSLIPAMEFKQSATQLSTRSTAAHDSVRPTLKFNPSASQISSRFTAADESVSNSTKSVDTSISSKRSSVSVKTSPMSQTPSQDVKNCLIEDEGSAKSPTHVHFQDVSDKPIRPTTSEFRSVEAKWMGDDPLKSRIDHNPRSKLDHDSKCAGQNSFGSSLSSITQPLSISVSPTPTNTPVVSSESSERTLTLNPSVIGFIHKLGDDESLKFFNTCDVKTAPEVSPMSSAIQLKGPGIAAQKANNVAQQKNKENPAEKAKTVIQSEQAEKAKTVLQSEQKSEYMPMKSLNRQQ</sequence>
<feature type="region of interest" description="Disordered" evidence="1">
    <location>
        <begin position="8"/>
        <end position="39"/>
    </location>
</feature>
<evidence type="ECO:0000256" key="1">
    <source>
        <dbReference type="SAM" id="MobiDB-lite"/>
    </source>
</evidence>
<proteinExistence type="predicted"/>
<dbReference type="AlphaFoldDB" id="A0AAD4NAS1"/>
<dbReference type="EMBL" id="JAKKPZ010000008">
    <property type="protein sequence ID" value="KAI1718209.1"/>
    <property type="molecule type" value="Genomic_DNA"/>
</dbReference>
<dbReference type="Proteomes" id="UP001201812">
    <property type="component" value="Unassembled WGS sequence"/>
</dbReference>
<accession>A0AAD4NAS1</accession>
<comment type="caution">
    <text evidence="2">The sequence shown here is derived from an EMBL/GenBank/DDBJ whole genome shotgun (WGS) entry which is preliminary data.</text>
</comment>
<protein>
    <submittedName>
        <fullName evidence="2">Uncharacterized protein</fullName>
    </submittedName>
</protein>
<feature type="region of interest" description="Disordered" evidence="1">
    <location>
        <begin position="282"/>
        <end position="331"/>
    </location>
</feature>
<feature type="compositionally biased region" description="Basic and acidic residues" evidence="1">
    <location>
        <begin position="288"/>
        <end position="298"/>
    </location>
</feature>
<keyword evidence="3" id="KW-1185">Reference proteome</keyword>
<evidence type="ECO:0000313" key="3">
    <source>
        <dbReference type="Proteomes" id="UP001201812"/>
    </source>
</evidence>
<organism evidence="2 3">
    <name type="scientific">Ditylenchus destructor</name>
    <dbReference type="NCBI Taxonomy" id="166010"/>
    <lineage>
        <taxon>Eukaryota</taxon>
        <taxon>Metazoa</taxon>
        <taxon>Ecdysozoa</taxon>
        <taxon>Nematoda</taxon>
        <taxon>Chromadorea</taxon>
        <taxon>Rhabditida</taxon>
        <taxon>Tylenchina</taxon>
        <taxon>Tylenchomorpha</taxon>
        <taxon>Sphaerularioidea</taxon>
        <taxon>Anguinidae</taxon>
        <taxon>Anguininae</taxon>
        <taxon>Ditylenchus</taxon>
    </lineage>
</organism>
<feature type="compositionally biased region" description="Polar residues" evidence="1">
    <location>
        <begin position="190"/>
        <end position="227"/>
    </location>
</feature>
<feature type="region of interest" description="Disordered" evidence="1">
    <location>
        <begin position="83"/>
        <end position="123"/>
    </location>
</feature>
<evidence type="ECO:0000313" key="2">
    <source>
        <dbReference type="EMBL" id="KAI1718209.1"/>
    </source>
</evidence>
<feature type="compositionally biased region" description="Basic and acidic residues" evidence="1">
    <location>
        <begin position="169"/>
        <end position="188"/>
    </location>
</feature>
<feature type="region of interest" description="Disordered" evidence="1">
    <location>
        <begin position="169"/>
        <end position="227"/>
    </location>
</feature>
<reference evidence="2" key="1">
    <citation type="submission" date="2022-01" db="EMBL/GenBank/DDBJ databases">
        <title>Genome Sequence Resource for Two Populations of Ditylenchus destructor, the Migratory Endoparasitic Phytonematode.</title>
        <authorList>
            <person name="Zhang H."/>
            <person name="Lin R."/>
            <person name="Xie B."/>
        </authorList>
    </citation>
    <scope>NUCLEOTIDE SEQUENCE</scope>
    <source>
        <strain evidence="2">BazhouSP</strain>
    </source>
</reference>
<feature type="compositionally biased region" description="Low complexity" evidence="1">
    <location>
        <begin position="96"/>
        <end position="114"/>
    </location>
</feature>